<dbReference type="NCBIfam" id="NF033632">
    <property type="entry name" value="SLATT_4"/>
    <property type="match status" value="1"/>
</dbReference>
<reference evidence="1 2" key="1">
    <citation type="journal article" date="2016" name="Nat. Commun.">
        <title>Thousands of microbial genomes shed light on interconnected biogeochemical processes in an aquifer system.</title>
        <authorList>
            <person name="Anantharaman K."/>
            <person name="Brown C.T."/>
            <person name="Hug L.A."/>
            <person name="Sharon I."/>
            <person name="Castelle C.J."/>
            <person name="Probst A.J."/>
            <person name="Thomas B.C."/>
            <person name="Singh A."/>
            <person name="Wilkins M.J."/>
            <person name="Karaoz U."/>
            <person name="Brodie E.L."/>
            <person name="Williams K.H."/>
            <person name="Hubbard S.S."/>
            <person name="Banfield J.F."/>
        </authorList>
    </citation>
    <scope>NUCLEOTIDE SEQUENCE [LARGE SCALE GENOMIC DNA]</scope>
</reference>
<sequence length="160" mass="18175">MKDKIKLELKKLFDDCKYTAETHYTIASRSKTIDFWSRLIPAVLTASLSVIEVAFEPESQILITLILASAVTTATTNVLGAKEKYESHNNAGRKFTRLKKLCSKTLVIDSEYLTETELNVTYDSLLCRYLDAIDETPPTENWAFGKAQIRIQKDKVHEPD</sequence>
<organism evidence="1 2">
    <name type="scientific">Candidatus Kaiserbacteria bacterium RIFCSPLOWO2_12_FULL_45_26</name>
    <dbReference type="NCBI Taxonomy" id="1798525"/>
    <lineage>
        <taxon>Bacteria</taxon>
        <taxon>Candidatus Kaiseribacteriota</taxon>
    </lineage>
</organism>
<dbReference type="EMBL" id="MFMM01000001">
    <property type="protein sequence ID" value="OGG85164.1"/>
    <property type="molecule type" value="Genomic_DNA"/>
</dbReference>
<evidence type="ECO:0008006" key="3">
    <source>
        <dbReference type="Google" id="ProtNLM"/>
    </source>
</evidence>
<dbReference type="AlphaFoldDB" id="A0A1F6FH27"/>
<evidence type="ECO:0000313" key="1">
    <source>
        <dbReference type="EMBL" id="OGG85164.1"/>
    </source>
</evidence>
<name>A0A1F6FH27_9BACT</name>
<evidence type="ECO:0000313" key="2">
    <source>
        <dbReference type="Proteomes" id="UP000177325"/>
    </source>
</evidence>
<dbReference type="STRING" id="1798525.A3G90_03860"/>
<comment type="caution">
    <text evidence="1">The sequence shown here is derived from an EMBL/GenBank/DDBJ whole genome shotgun (WGS) entry which is preliminary data.</text>
</comment>
<proteinExistence type="predicted"/>
<accession>A0A1F6FH27</accession>
<dbReference type="Proteomes" id="UP000177325">
    <property type="component" value="Unassembled WGS sequence"/>
</dbReference>
<gene>
    <name evidence="1" type="ORF">A3G90_03860</name>
</gene>
<protein>
    <recommendedName>
        <fullName evidence="3">SMODS and SLOG-associating 2TM effector domain-containing protein</fullName>
    </recommendedName>
</protein>